<dbReference type="Gene3D" id="3.90.400.10">
    <property type="entry name" value="Oligo-1,6-glucosidase, Domain 2"/>
    <property type="match status" value="1"/>
</dbReference>
<dbReference type="InterPro" id="IPR017853">
    <property type="entry name" value="GH"/>
</dbReference>
<dbReference type="PANTHER" id="PTHR46673:SF1">
    <property type="entry name" value="4F2 CELL-SURFACE ANTIGEN HEAVY CHAIN"/>
    <property type="match status" value="1"/>
</dbReference>
<dbReference type="GO" id="GO:0015173">
    <property type="term" value="F:aromatic amino acid transmembrane transporter activity"/>
    <property type="evidence" value="ECO:0007669"/>
    <property type="project" value="TreeGrafter"/>
</dbReference>
<keyword evidence="4" id="KW-0472">Membrane</keyword>
<proteinExistence type="evidence at transcript level"/>
<dbReference type="AlphaFoldDB" id="T1E2K5"/>
<dbReference type="GO" id="GO:1904273">
    <property type="term" value="P:L-alanine import across plasma membrane"/>
    <property type="evidence" value="ECO:0007669"/>
    <property type="project" value="TreeGrafter"/>
</dbReference>
<dbReference type="GO" id="GO:0015823">
    <property type="term" value="P:phenylalanine transport"/>
    <property type="evidence" value="ECO:0007669"/>
    <property type="project" value="TreeGrafter"/>
</dbReference>
<dbReference type="GO" id="GO:0005975">
    <property type="term" value="P:carbohydrate metabolic process"/>
    <property type="evidence" value="ECO:0007669"/>
    <property type="project" value="InterPro"/>
</dbReference>
<evidence type="ECO:0000259" key="5">
    <source>
        <dbReference type="SMART" id="SM00642"/>
    </source>
</evidence>
<dbReference type="EMBL" id="GALA01001180">
    <property type="protein sequence ID" value="JAA93672.1"/>
    <property type="molecule type" value="mRNA"/>
</dbReference>
<dbReference type="GO" id="GO:1903801">
    <property type="term" value="P:L-leucine import across plasma membrane"/>
    <property type="evidence" value="ECO:0007669"/>
    <property type="project" value="TreeGrafter"/>
</dbReference>
<dbReference type="CDD" id="cd11329">
    <property type="entry name" value="AmyAc_maltase-like"/>
    <property type="match status" value="1"/>
</dbReference>
<dbReference type="InterPro" id="IPR042280">
    <property type="entry name" value="SLC3A2"/>
</dbReference>
<evidence type="ECO:0000313" key="6">
    <source>
        <dbReference type="EMBL" id="JAA93672.1"/>
    </source>
</evidence>
<dbReference type="Gene3D" id="2.60.40.1180">
    <property type="entry name" value="Golgi alpha-mannosidase II"/>
    <property type="match status" value="1"/>
</dbReference>
<dbReference type="InterPro" id="IPR006047">
    <property type="entry name" value="GH13_cat_dom"/>
</dbReference>
<feature type="domain" description="Glycosyl hydrolase family 13 catalytic" evidence="5">
    <location>
        <begin position="83"/>
        <end position="403"/>
    </location>
</feature>
<evidence type="ECO:0000256" key="3">
    <source>
        <dbReference type="ARBA" id="ARBA00022729"/>
    </source>
</evidence>
<dbReference type="SUPFAM" id="SSF51445">
    <property type="entry name" value="(Trans)glycosidases"/>
    <property type="match status" value="1"/>
</dbReference>
<sequence length="501" mass="55749">MTKEELMKFANDPFWIRLRWFLFVVFWGLWVAMLLGAVYIIMDAPKCAAPVPLTWWQEGPLVTIDEQTYKTQAETVHKFGAKGVIYRLPEDETYLVSTASVENKIKELVGTFNAKDIKVVLDLTPNFVTKDDQLFKDALESADSASRSAFIWKQAGDNPTNWLAVEGTGSAWQKVAEQQYVLSQFGADRYDLQLNDPIAKEKLKAVLRHLAGLGVQGFRLANAKHFIIDREGKDDAIAEVKDKAVDHKEYGFWTHAHTTYQEGLGALLQEFVSEVRNVTNGEGFLSVSEDIIRPEAFAVNGKLGMDMPEFGNVETVLREPIGAESAKKIRDDIAKTYAEIQQYTEGSKPWVQWPYTKDSLGNVPASEYNIFMFLLPGVPVVPLDVLDYGNASHSVIEHLEKYRASPSYQHGTFAIYTDANGTSVGYTRQKSGNPGYFVALNLAEEAVVADFSHVEGIAEELTVVLTSENYQVAEIAAKSKVPSKALPLSARSALVATYVPK</sequence>
<protein>
    <recommendedName>
        <fullName evidence="2">alpha-glucosidase</fullName>
        <ecNumber evidence="2">3.2.1.20</ecNumber>
    </recommendedName>
</protein>
<dbReference type="EC" id="3.2.1.20" evidence="2"/>
<dbReference type="InterPro" id="IPR045857">
    <property type="entry name" value="O16G_dom_2"/>
</dbReference>
<dbReference type="GO" id="GO:0004558">
    <property type="term" value="F:alpha-1,4-glucosidase activity"/>
    <property type="evidence" value="ECO:0007669"/>
    <property type="project" value="UniProtKB-EC"/>
</dbReference>
<dbReference type="GO" id="GO:0015190">
    <property type="term" value="F:L-leucine transmembrane transporter activity"/>
    <property type="evidence" value="ECO:0007669"/>
    <property type="project" value="TreeGrafter"/>
</dbReference>
<evidence type="ECO:0000256" key="4">
    <source>
        <dbReference type="SAM" id="Phobius"/>
    </source>
</evidence>
<keyword evidence="3" id="KW-0732">Signal</keyword>
<organism evidence="6">
    <name type="scientific">Psorophora albipes</name>
    <dbReference type="NCBI Taxonomy" id="869069"/>
    <lineage>
        <taxon>Eukaryota</taxon>
        <taxon>Metazoa</taxon>
        <taxon>Ecdysozoa</taxon>
        <taxon>Arthropoda</taxon>
        <taxon>Hexapoda</taxon>
        <taxon>Insecta</taxon>
        <taxon>Pterygota</taxon>
        <taxon>Neoptera</taxon>
        <taxon>Endopterygota</taxon>
        <taxon>Diptera</taxon>
        <taxon>Nematocera</taxon>
        <taxon>Culicoidea</taxon>
        <taxon>Culicidae</taxon>
        <taxon>Culicinae</taxon>
        <taxon>Aedini</taxon>
        <taxon>Psorophora</taxon>
    </lineage>
</organism>
<keyword evidence="4" id="KW-0812">Transmembrane</keyword>
<dbReference type="GO" id="GO:0016324">
    <property type="term" value="C:apical plasma membrane"/>
    <property type="evidence" value="ECO:0007669"/>
    <property type="project" value="TreeGrafter"/>
</dbReference>
<dbReference type="Pfam" id="PF00128">
    <property type="entry name" value="Alpha-amylase"/>
    <property type="match status" value="1"/>
</dbReference>
<name>T1E2K5_9DIPT</name>
<accession>T1E2K5</accession>
<dbReference type="InterPro" id="IPR031984">
    <property type="entry name" value="SLC3A2_N"/>
</dbReference>
<keyword evidence="4" id="KW-1133">Transmembrane helix</keyword>
<reference evidence="6" key="1">
    <citation type="journal article" date="2013" name="BMC Genomics">
        <title>A deep insight into the sialotranscriptome of the mosquito, Psorophora albipes.</title>
        <authorList>
            <person name="Chagas A.C."/>
            <person name="Calvo E."/>
            <person name="Rios-Velasquez C.M."/>
            <person name="Pessoa F.A."/>
            <person name="Medeiros J.F."/>
            <person name="Ribeiro J.M."/>
        </authorList>
    </citation>
    <scope>NUCLEOTIDE SEQUENCE</scope>
</reference>
<dbReference type="GO" id="GO:0015180">
    <property type="term" value="F:L-alanine transmembrane transporter activity"/>
    <property type="evidence" value="ECO:0007669"/>
    <property type="project" value="TreeGrafter"/>
</dbReference>
<dbReference type="PANTHER" id="PTHR46673">
    <property type="entry name" value="4F2 CELL-SURFACE ANTIGEN HEAVY CHAIN"/>
    <property type="match status" value="1"/>
</dbReference>
<dbReference type="InterPro" id="IPR013780">
    <property type="entry name" value="Glyco_hydro_b"/>
</dbReference>
<evidence type="ECO:0000256" key="2">
    <source>
        <dbReference type="ARBA" id="ARBA00012741"/>
    </source>
</evidence>
<comment type="catalytic activity">
    <reaction evidence="1">
        <text>Hydrolysis of terminal, non-reducing (1-&gt;4)-linked alpha-D-glucose residues with release of alpha-D-glucose.</text>
        <dbReference type="EC" id="3.2.1.20"/>
    </reaction>
</comment>
<feature type="transmembrane region" description="Helical" evidence="4">
    <location>
        <begin position="20"/>
        <end position="42"/>
    </location>
</feature>
<dbReference type="SMART" id="SM00642">
    <property type="entry name" value="Aamy"/>
    <property type="match status" value="1"/>
</dbReference>
<dbReference type="Pfam" id="PF16028">
    <property type="entry name" value="SLC3A2_N"/>
    <property type="match status" value="1"/>
</dbReference>
<dbReference type="Gene3D" id="3.20.20.80">
    <property type="entry name" value="Glycosidases"/>
    <property type="match status" value="1"/>
</dbReference>
<evidence type="ECO:0000256" key="1">
    <source>
        <dbReference type="ARBA" id="ARBA00001657"/>
    </source>
</evidence>
<dbReference type="GO" id="GO:0016323">
    <property type="term" value="C:basolateral plasma membrane"/>
    <property type="evidence" value="ECO:0007669"/>
    <property type="project" value="TreeGrafter"/>
</dbReference>